<organism evidence="7">
    <name type="scientific">Timema shepardi</name>
    <name type="common">Walking stick</name>
    <dbReference type="NCBI Taxonomy" id="629360"/>
    <lineage>
        <taxon>Eukaryota</taxon>
        <taxon>Metazoa</taxon>
        <taxon>Ecdysozoa</taxon>
        <taxon>Arthropoda</taxon>
        <taxon>Hexapoda</taxon>
        <taxon>Insecta</taxon>
        <taxon>Pterygota</taxon>
        <taxon>Neoptera</taxon>
        <taxon>Polyneoptera</taxon>
        <taxon>Phasmatodea</taxon>
        <taxon>Timematodea</taxon>
        <taxon>Timematoidea</taxon>
        <taxon>Timematidae</taxon>
        <taxon>Timema</taxon>
    </lineage>
</organism>
<keyword evidence="4" id="KW-0804">Transcription</keyword>
<dbReference type="PANTHER" id="PTHR48068">
    <property type="entry name" value="TAF9 RNA POLYMERASE II, TATA BOX-BINDING PROTEIN (TBP)-ASSOCIATED FACTOR"/>
    <property type="match status" value="1"/>
</dbReference>
<gene>
    <name evidence="7" type="ORF">TSIB3V08_LOCUS334</name>
</gene>
<proteinExistence type="inferred from homology"/>
<evidence type="ECO:0000256" key="6">
    <source>
        <dbReference type="SAM" id="MobiDB-lite"/>
    </source>
</evidence>
<evidence type="ECO:0000256" key="3">
    <source>
        <dbReference type="ARBA" id="ARBA00023015"/>
    </source>
</evidence>
<dbReference type="PANTHER" id="PTHR48068:SF4">
    <property type="entry name" value="TATA-BOX BINDING PROTEIN ASSOCIATED FACTOR 9"/>
    <property type="match status" value="1"/>
</dbReference>
<accession>A0A7R9AL92</accession>
<comment type="subcellular location">
    <subcellularLocation>
        <location evidence="1">Nucleus</location>
    </subcellularLocation>
</comment>
<evidence type="ECO:0000313" key="7">
    <source>
        <dbReference type="EMBL" id="CAD7256043.1"/>
    </source>
</evidence>
<feature type="region of interest" description="Disordered" evidence="6">
    <location>
        <begin position="81"/>
        <end position="127"/>
    </location>
</feature>
<reference evidence="7" key="1">
    <citation type="submission" date="2020-11" db="EMBL/GenBank/DDBJ databases">
        <authorList>
            <person name="Tran Van P."/>
        </authorList>
    </citation>
    <scope>NUCLEOTIDE SEQUENCE</scope>
</reference>
<sequence length="465" mass="52682">MWDKILNQISCVNEQLQHKDMTVMTMDRAVSHLTGLKDALQDIRDTGIDVILDEVLNICAATSLGIDCFFEEKRVKKRKRLTLKETGTPEQQNKNEENPGPSRVDLSPEDVRPYPKAAPRCLQRPRKKVKSRILTESPVKNKIEEETLARASRKEKSCSSRPKVSLKQKELFMKKRLVYSSSDSDGEFSVQDSSDEETLHDLITVERNDTEEIVVDDFVLTEFATKKTKVLYVGHVEEVNGHTYKIRFMRRFRQTWKFTYPETEDISEMERSDIVMKLPQPESSGGTARIMTMKNFHVDFSSYVTTILDDARVFATHAKKKIIDLDDTKLAVQMTVDRTFTTPPPRDTQQKQLMYQAVSGGGFHGNTMAHSMINSGAGKLQNKQQSGLSIVKRPGTLSTVARTQTITIPKPVIKFSSGTTTPKTITKPKIQISTSSLPTQSMKMDTDDNSGGMIRKQEDDDYDVE</sequence>
<dbReference type="SUPFAM" id="SSF47113">
    <property type="entry name" value="Histone-fold"/>
    <property type="match status" value="1"/>
</dbReference>
<feature type="region of interest" description="Disordered" evidence="6">
    <location>
        <begin position="428"/>
        <end position="465"/>
    </location>
</feature>
<dbReference type="Pfam" id="PF02291">
    <property type="entry name" value="TFIID-31kDa"/>
    <property type="match status" value="1"/>
</dbReference>
<name>A0A7R9AL92_TIMSH</name>
<dbReference type="InterPro" id="IPR003162">
    <property type="entry name" value="TFIID-31"/>
</dbReference>
<dbReference type="GO" id="GO:0051123">
    <property type="term" value="P:RNA polymerase II preinitiation complex assembly"/>
    <property type="evidence" value="ECO:0007669"/>
    <property type="project" value="TreeGrafter"/>
</dbReference>
<dbReference type="InterPro" id="IPR051431">
    <property type="entry name" value="TFIID_subunit_9"/>
</dbReference>
<dbReference type="GO" id="GO:0000124">
    <property type="term" value="C:SAGA complex"/>
    <property type="evidence" value="ECO:0007669"/>
    <property type="project" value="TreeGrafter"/>
</dbReference>
<comment type="similarity">
    <text evidence="2">Belongs to the TAF9 family.</text>
</comment>
<evidence type="ECO:0000256" key="1">
    <source>
        <dbReference type="ARBA" id="ARBA00004123"/>
    </source>
</evidence>
<protein>
    <submittedName>
        <fullName evidence="7">Uncharacterized protein</fullName>
    </submittedName>
</protein>
<evidence type="ECO:0000256" key="5">
    <source>
        <dbReference type="ARBA" id="ARBA00023242"/>
    </source>
</evidence>
<keyword evidence="3" id="KW-0805">Transcription regulation</keyword>
<dbReference type="Gene3D" id="1.10.20.10">
    <property type="entry name" value="Histone, subunit A"/>
    <property type="match status" value="1"/>
</dbReference>
<keyword evidence="5" id="KW-0539">Nucleus</keyword>
<dbReference type="AlphaFoldDB" id="A0A7R9AL92"/>
<dbReference type="GO" id="GO:0005669">
    <property type="term" value="C:transcription factor TFIID complex"/>
    <property type="evidence" value="ECO:0007669"/>
    <property type="project" value="TreeGrafter"/>
</dbReference>
<dbReference type="GO" id="GO:0046982">
    <property type="term" value="F:protein heterodimerization activity"/>
    <property type="evidence" value="ECO:0007669"/>
    <property type="project" value="InterPro"/>
</dbReference>
<dbReference type="InterPro" id="IPR009072">
    <property type="entry name" value="Histone-fold"/>
</dbReference>
<dbReference type="EMBL" id="OC000077">
    <property type="protein sequence ID" value="CAD7256043.1"/>
    <property type="molecule type" value="Genomic_DNA"/>
</dbReference>
<evidence type="ECO:0000256" key="2">
    <source>
        <dbReference type="ARBA" id="ARBA00007646"/>
    </source>
</evidence>
<evidence type="ECO:0000256" key="4">
    <source>
        <dbReference type="ARBA" id="ARBA00023163"/>
    </source>
</evidence>
<dbReference type="GO" id="GO:0003713">
    <property type="term" value="F:transcription coactivator activity"/>
    <property type="evidence" value="ECO:0007669"/>
    <property type="project" value="TreeGrafter"/>
</dbReference>
<dbReference type="GO" id="GO:0016251">
    <property type="term" value="F:RNA polymerase II general transcription initiation factor activity"/>
    <property type="evidence" value="ECO:0007669"/>
    <property type="project" value="TreeGrafter"/>
</dbReference>